<name>A0A7C4NUV1_9BACT</name>
<keyword evidence="2" id="KW-0808">Transferase</keyword>
<proteinExistence type="predicted"/>
<dbReference type="GO" id="GO:0016740">
    <property type="term" value="F:transferase activity"/>
    <property type="evidence" value="ECO:0007669"/>
    <property type="project" value="UniProtKB-KW"/>
</dbReference>
<gene>
    <name evidence="2" type="ORF">ENT66_07005</name>
</gene>
<dbReference type="InterPro" id="IPR041633">
    <property type="entry name" value="Polbeta"/>
</dbReference>
<dbReference type="Pfam" id="PF18765">
    <property type="entry name" value="Polbeta"/>
    <property type="match status" value="1"/>
</dbReference>
<dbReference type="AlphaFoldDB" id="A0A7C4NUV1"/>
<dbReference type="CDD" id="cd05403">
    <property type="entry name" value="NT_KNTase_like"/>
    <property type="match status" value="1"/>
</dbReference>
<dbReference type="SUPFAM" id="SSF81301">
    <property type="entry name" value="Nucleotidyltransferase"/>
    <property type="match status" value="1"/>
</dbReference>
<comment type="caution">
    <text evidence="2">The sequence shown here is derived from an EMBL/GenBank/DDBJ whole genome shotgun (WGS) entry which is preliminary data.</text>
</comment>
<dbReference type="EMBL" id="DSZN01000108">
    <property type="protein sequence ID" value="HGQ86042.1"/>
    <property type="molecule type" value="Genomic_DNA"/>
</dbReference>
<organism evidence="2">
    <name type="scientific">Thermodesulfobacterium geofontis</name>
    <dbReference type="NCBI Taxonomy" id="1295609"/>
    <lineage>
        <taxon>Bacteria</taxon>
        <taxon>Pseudomonadati</taxon>
        <taxon>Thermodesulfobacteriota</taxon>
        <taxon>Thermodesulfobacteria</taxon>
        <taxon>Thermodesulfobacteriales</taxon>
        <taxon>Thermodesulfobacteriaceae</taxon>
        <taxon>Thermodesulfobacterium</taxon>
    </lineage>
</organism>
<dbReference type="PANTHER" id="PTHR43852:SF3">
    <property type="entry name" value="NUCLEOTIDYLTRANSFERASE"/>
    <property type="match status" value="1"/>
</dbReference>
<dbReference type="InterPro" id="IPR052930">
    <property type="entry name" value="TA_antitoxin_MntA"/>
</dbReference>
<sequence>MNKEFYSLDEKERKRIIDEIRKILQEEENIIFAYLYGSFLNALSFRDIDIGIYLNKIDEKNIEELELKMIKEISKKINLPFEIIDLRVLNYAKNSFLNNIFRTGLLLFTRDEKFLTDLIETTSLEAISNEYISYLSLKELLS</sequence>
<dbReference type="PANTHER" id="PTHR43852">
    <property type="entry name" value="NUCLEOTIDYLTRANSFERASE"/>
    <property type="match status" value="1"/>
</dbReference>
<dbReference type="Gene3D" id="3.30.460.10">
    <property type="entry name" value="Beta Polymerase, domain 2"/>
    <property type="match status" value="1"/>
</dbReference>
<protein>
    <submittedName>
        <fullName evidence="2">Nucleotidyltransferase domain-containing protein</fullName>
    </submittedName>
</protein>
<evidence type="ECO:0000259" key="1">
    <source>
        <dbReference type="Pfam" id="PF18765"/>
    </source>
</evidence>
<evidence type="ECO:0000313" key="2">
    <source>
        <dbReference type="EMBL" id="HGQ86042.1"/>
    </source>
</evidence>
<feature type="domain" description="Polymerase beta nucleotidyltransferase" evidence="1">
    <location>
        <begin position="19"/>
        <end position="113"/>
    </location>
</feature>
<dbReference type="InterPro" id="IPR043519">
    <property type="entry name" value="NT_sf"/>
</dbReference>
<reference evidence="2" key="1">
    <citation type="journal article" date="2020" name="mSystems">
        <title>Genome- and Community-Level Interaction Insights into Carbon Utilization and Element Cycling Functions of Hydrothermarchaeota in Hydrothermal Sediment.</title>
        <authorList>
            <person name="Zhou Z."/>
            <person name="Liu Y."/>
            <person name="Xu W."/>
            <person name="Pan J."/>
            <person name="Luo Z.H."/>
            <person name="Li M."/>
        </authorList>
    </citation>
    <scope>NUCLEOTIDE SEQUENCE [LARGE SCALE GENOMIC DNA]</scope>
    <source>
        <strain evidence="2">SpSt-6</strain>
    </source>
</reference>
<accession>A0A7C4NUV1</accession>